<dbReference type="AlphaFoldDB" id="A0A846ZJ35"/>
<sequence length="120" mass="13972">MNALPQQYPWFENMFDTIDSGSWKDLPRFFHPNVVYERPGYPPIEGLDALLDFYGRIRIIGEGKHTLDAALRETDRAICWGHFNGRSKDGKILAERFADAYELKDGLIRKRTTFFFRAAI</sequence>
<name>A0A846ZJ35_9GAMM</name>
<proteinExistence type="predicted"/>
<gene>
    <name evidence="2" type="ORF">HF690_00250</name>
</gene>
<comment type="caution">
    <text evidence="2">The sequence shown here is derived from an EMBL/GenBank/DDBJ whole genome shotgun (WGS) entry which is preliminary data.</text>
</comment>
<evidence type="ECO:0000313" key="3">
    <source>
        <dbReference type="Proteomes" id="UP000541636"/>
    </source>
</evidence>
<dbReference type="RefSeq" id="WP_168608060.1">
    <property type="nucleotide sequence ID" value="NZ_JAAZQD010000001.1"/>
</dbReference>
<dbReference type="Gene3D" id="3.10.450.50">
    <property type="match status" value="1"/>
</dbReference>
<reference evidence="2 3" key="1">
    <citation type="journal article" date="2017" name="Int. J. Syst. Evol. Microbiol.">
        <title>Oleiagrimonas citrea sp. nov., a marine bacterium isolated from tidal flat sediment and emended description of the genus Oleiagrimonas Fang et al. 2015 and Oleiagrimonas soli.</title>
        <authorList>
            <person name="Yang S.H."/>
            <person name="Seo H.S."/>
            <person name="Seong C.N."/>
            <person name="Kwon K.K."/>
        </authorList>
    </citation>
    <scope>NUCLEOTIDE SEQUENCE [LARGE SCALE GENOMIC DNA]</scope>
    <source>
        <strain evidence="2 3">MEBiC09124</strain>
    </source>
</reference>
<dbReference type="SUPFAM" id="SSF54427">
    <property type="entry name" value="NTF2-like"/>
    <property type="match status" value="1"/>
</dbReference>
<protein>
    <submittedName>
        <fullName evidence="2">Nuclear transport factor 2 family protein</fullName>
    </submittedName>
</protein>
<accession>A0A846ZJ35</accession>
<keyword evidence="3" id="KW-1185">Reference proteome</keyword>
<dbReference type="InterPro" id="IPR037401">
    <property type="entry name" value="SnoaL-like"/>
</dbReference>
<feature type="domain" description="SnoaL-like" evidence="1">
    <location>
        <begin position="12"/>
        <end position="109"/>
    </location>
</feature>
<organism evidence="2 3">
    <name type="scientific">Oleiagrimonas citrea</name>
    <dbReference type="NCBI Taxonomy" id="1665687"/>
    <lineage>
        <taxon>Bacteria</taxon>
        <taxon>Pseudomonadati</taxon>
        <taxon>Pseudomonadota</taxon>
        <taxon>Gammaproteobacteria</taxon>
        <taxon>Lysobacterales</taxon>
        <taxon>Rhodanobacteraceae</taxon>
        <taxon>Oleiagrimonas</taxon>
    </lineage>
</organism>
<evidence type="ECO:0000313" key="2">
    <source>
        <dbReference type="EMBL" id="NKZ37381.1"/>
    </source>
</evidence>
<dbReference type="EMBL" id="JAAZQD010000001">
    <property type="protein sequence ID" value="NKZ37381.1"/>
    <property type="molecule type" value="Genomic_DNA"/>
</dbReference>
<dbReference type="InterPro" id="IPR032710">
    <property type="entry name" value="NTF2-like_dom_sf"/>
</dbReference>
<evidence type="ECO:0000259" key="1">
    <source>
        <dbReference type="Pfam" id="PF12680"/>
    </source>
</evidence>
<dbReference type="Pfam" id="PF12680">
    <property type="entry name" value="SnoaL_2"/>
    <property type="match status" value="1"/>
</dbReference>
<dbReference type="Proteomes" id="UP000541636">
    <property type="component" value="Unassembled WGS sequence"/>
</dbReference>